<protein>
    <submittedName>
        <fullName evidence="1">Uncharacterized protein</fullName>
    </submittedName>
</protein>
<accession>A0A948WXS3</accession>
<reference evidence="1" key="2">
    <citation type="submission" date="2021-04" db="EMBL/GenBank/DDBJ databases">
        <authorList>
            <person name="Gilroy R."/>
        </authorList>
    </citation>
    <scope>NUCLEOTIDE SEQUENCE</scope>
    <source>
        <strain evidence="1">G4-2901</strain>
    </source>
</reference>
<evidence type="ECO:0000313" key="2">
    <source>
        <dbReference type="Proteomes" id="UP000783796"/>
    </source>
</evidence>
<gene>
    <name evidence="1" type="ORF">H9777_12480</name>
</gene>
<dbReference type="EMBL" id="JAHLFW010000103">
    <property type="protein sequence ID" value="MBU3839100.1"/>
    <property type="molecule type" value="Genomic_DNA"/>
</dbReference>
<comment type="caution">
    <text evidence="1">The sequence shown here is derived from an EMBL/GenBank/DDBJ whole genome shotgun (WGS) entry which is preliminary data.</text>
</comment>
<dbReference type="Proteomes" id="UP000783796">
    <property type="component" value="Unassembled WGS sequence"/>
</dbReference>
<proteinExistence type="predicted"/>
<name>A0A948WXS3_9BACT</name>
<reference evidence="1" key="1">
    <citation type="journal article" date="2021" name="PeerJ">
        <title>Extensive microbial diversity within the chicken gut microbiome revealed by metagenomics and culture.</title>
        <authorList>
            <person name="Gilroy R."/>
            <person name="Ravi A."/>
            <person name="Getino M."/>
            <person name="Pursley I."/>
            <person name="Horton D.L."/>
            <person name="Alikhan N.F."/>
            <person name="Baker D."/>
            <person name="Gharbi K."/>
            <person name="Hall N."/>
            <person name="Watson M."/>
            <person name="Adriaenssens E.M."/>
            <person name="Foster-Nyarko E."/>
            <person name="Jarju S."/>
            <person name="Secka A."/>
            <person name="Antonio M."/>
            <person name="Oren A."/>
            <person name="Chaudhuri R.R."/>
            <person name="La Ragione R."/>
            <person name="Hildebrand F."/>
            <person name="Pallen M.J."/>
        </authorList>
    </citation>
    <scope>NUCLEOTIDE SEQUENCE</scope>
    <source>
        <strain evidence="1">G4-2901</strain>
    </source>
</reference>
<organism evidence="1 2">
    <name type="scientific">Candidatus Phocaeicola faecigallinarum</name>
    <dbReference type="NCBI Taxonomy" id="2838732"/>
    <lineage>
        <taxon>Bacteria</taxon>
        <taxon>Pseudomonadati</taxon>
        <taxon>Bacteroidota</taxon>
        <taxon>Bacteroidia</taxon>
        <taxon>Bacteroidales</taxon>
        <taxon>Bacteroidaceae</taxon>
        <taxon>Phocaeicola</taxon>
    </lineage>
</organism>
<sequence>MRNFVDKKAGATFLKGYSYTYAVRQNHIELILKVNKGLYGVVCLVPIGINQLSLTCCWGTFFNRLNNHENPGRLLQMLEKHCPTVCNLFTGETPYTFISFPDEDNIGAISFTIDTEPDFNLLDFIGDKKVLDEADKLFSFNCKLYNEIKDKCPFEGWKKGLYDFNG</sequence>
<dbReference type="AlphaFoldDB" id="A0A948WXS3"/>
<evidence type="ECO:0000313" key="1">
    <source>
        <dbReference type="EMBL" id="MBU3839100.1"/>
    </source>
</evidence>